<keyword evidence="2" id="KW-1185">Reference proteome</keyword>
<reference evidence="2" key="1">
    <citation type="submission" date="2016-12" db="EMBL/GenBank/DDBJ databases">
        <authorList>
            <person name="Jung M.Y."/>
            <person name="Lee S.H."/>
        </authorList>
    </citation>
    <scope>NUCLEOTIDE SEQUENCE [LARGE SCALE GENOMIC DNA]</scope>
    <source>
        <strain evidence="2">WiKim39</strain>
    </source>
</reference>
<accession>A0A1P8Q2X0</accession>
<dbReference type="STRING" id="1847728.BTM29_06400"/>
<dbReference type="EMBL" id="CP019323">
    <property type="protein sequence ID" value="APX72210.1"/>
    <property type="molecule type" value="Genomic_DNA"/>
</dbReference>
<organism evidence="1 2">
    <name type="scientific">Companilactobacillus allii</name>
    <dbReference type="NCBI Taxonomy" id="1847728"/>
    <lineage>
        <taxon>Bacteria</taxon>
        <taxon>Bacillati</taxon>
        <taxon>Bacillota</taxon>
        <taxon>Bacilli</taxon>
        <taxon>Lactobacillales</taxon>
        <taxon>Lactobacillaceae</taxon>
        <taxon>Companilactobacillus</taxon>
    </lineage>
</organism>
<evidence type="ECO:0000313" key="1">
    <source>
        <dbReference type="EMBL" id="APX72210.1"/>
    </source>
</evidence>
<sequence>MVFILLFFDLLGLKRATKARFLRLLQISNASLRDTFAILGSAQNLPAFSALWLKTSCTKQLSALTTNNKCTNFVGTFIILGNAQKLTALFRSLIL</sequence>
<dbReference type="KEGG" id="lalw:BTM29_06400"/>
<evidence type="ECO:0000313" key="2">
    <source>
        <dbReference type="Proteomes" id="UP000187499"/>
    </source>
</evidence>
<dbReference type="Proteomes" id="UP000187499">
    <property type="component" value="Chromosome"/>
</dbReference>
<gene>
    <name evidence="1" type="ORF">BTM29_06400</name>
</gene>
<name>A0A1P8Q2X0_9LACO</name>
<dbReference type="AlphaFoldDB" id="A0A1P8Q2X0"/>
<proteinExistence type="predicted"/>
<protein>
    <submittedName>
        <fullName evidence="1">Uncharacterized protein</fullName>
    </submittedName>
</protein>